<name>A0A3L6RIQ8_PANMI</name>
<dbReference type="PANTHER" id="PTHR33491">
    <property type="entry name" value="OSJNBA0016N04.9 PROTEIN"/>
    <property type="match status" value="1"/>
</dbReference>
<dbReference type="OrthoDB" id="4062651at2759"/>
<proteinExistence type="predicted"/>
<keyword evidence="2" id="KW-1185">Reference proteome</keyword>
<dbReference type="AlphaFoldDB" id="A0A3L6RIQ8"/>
<accession>A0A3L6RIQ8</accession>
<protein>
    <recommendedName>
        <fullName evidence="3">EGF-like domain-containing protein</fullName>
    </recommendedName>
</protein>
<comment type="caution">
    <text evidence="1">The sequence shown here is derived from an EMBL/GenBank/DDBJ whole genome shotgun (WGS) entry which is preliminary data.</text>
</comment>
<dbReference type="STRING" id="4540.A0A3L6RIQ8"/>
<evidence type="ECO:0000313" key="2">
    <source>
        <dbReference type="Proteomes" id="UP000275267"/>
    </source>
</evidence>
<dbReference type="EMBL" id="PQIB02000008">
    <property type="protein sequence ID" value="RLN04409.1"/>
    <property type="molecule type" value="Genomic_DNA"/>
</dbReference>
<dbReference type="Proteomes" id="UP000275267">
    <property type="component" value="Unassembled WGS sequence"/>
</dbReference>
<reference evidence="2" key="1">
    <citation type="journal article" date="2019" name="Nat. Commun.">
        <title>The genome of broomcorn millet.</title>
        <authorList>
            <person name="Zou C."/>
            <person name="Miki D."/>
            <person name="Li D."/>
            <person name="Tang Q."/>
            <person name="Xiao L."/>
            <person name="Rajput S."/>
            <person name="Deng P."/>
            <person name="Jia W."/>
            <person name="Huang R."/>
            <person name="Zhang M."/>
            <person name="Sun Y."/>
            <person name="Hu J."/>
            <person name="Fu X."/>
            <person name="Schnable P.S."/>
            <person name="Li F."/>
            <person name="Zhang H."/>
            <person name="Feng B."/>
            <person name="Zhu X."/>
            <person name="Liu R."/>
            <person name="Schnable J.C."/>
            <person name="Zhu J.-K."/>
            <person name="Zhang H."/>
        </authorList>
    </citation>
    <scope>NUCLEOTIDE SEQUENCE [LARGE SCALE GENOMIC DNA]</scope>
</reference>
<organism evidence="1 2">
    <name type="scientific">Panicum miliaceum</name>
    <name type="common">Proso millet</name>
    <name type="synonym">Broomcorn millet</name>
    <dbReference type="NCBI Taxonomy" id="4540"/>
    <lineage>
        <taxon>Eukaryota</taxon>
        <taxon>Viridiplantae</taxon>
        <taxon>Streptophyta</taxon>
        <taxon>Embryophyta</taxon>
        <taxon>Tracheophyta</taxon>
        <taxon>Spermatophyta</taxon>
        <taxon>Magnoliopsida</taxon>
        <taxon>Liliopsida</taxon>
        <taxon>Poales</taxon>
        <taxon>Poaceae</taxon>
        <taxon>PACMAD clade</taxon>
        <taxon>Panicoideae</taxon>
        <taxon>Panicodae</taxon>
        <taxon>Paniceae</taxon>
        <taxon>Panicinae</taxon>
        <taxon>Panicum</taxon>
        <taxon>Panicum sect. Panicum</taxon>
    </lineage>
</organism>
<evidence type="ECO:0008006" key="3">
    <source>
        <dbReference type="Google" id="ProtNLM"/>
    </source>
</evidence>
<evidence type="ECO:0000313" key="1">
    <source>
        <dbReference type="EMBL" id="RLN04409.1"/>
    </source>
</evidence>
<gene>
    <name evidence="1" type="ORF">C2845_PM13G18420</name>
</gene>
<sequence>MNFREYSHKARYGYSPCDFAFLVDKENYTFHTADLRMDPNRTMPVWLDWAIRDNLTCDEAKKTEGYACVSSNSECHDSLNGPGYVCNCSMGYEGNPYIVDGCTGKCVRVGGMVNTLSAHKTRALYVSVYDRF</sequence>